<evidence type="ECO:0000313" key="2">
    <source>
        <dbReference type="Proteomes" id="UP000887159"/>
    </source>
</evidence>
<protein>
    <submittedName>
        <fullName evidence="1">Uncharacterized protein</fullName>
    </submittedName>
</protein>
<accession>A0A8X7B9D5</accession>
<sequence>MMRHFLPNPNWVFSGLFADPNGLRKCCLSSREEDLDLLVSALLRRLYGPFRCSLQVLVGADSFPRLFLEILLIGYGLFPA</sequence>
<keyword evidence="2" id="KW-1185">Reference proteome</keyword>
<dbReference type="Proteomes" id="UP000887159">
    <property type="component" value="Unassembled WGS sequence"/>
</dbReference>
<evidence type="ECO:0000313" key="1">
    <source>
        <dbReference type="EMBL" id="GFY23898.1"/>
    </source>
</evidence>
<dbReference type="EMBL" id="BMAU01021367">
    <property type="protein sequence ID" value="GFY23898.1"/>
    <property type="molecule type" value="Genomic_DNA"/>
</dbReference>
<reference evidence="1" key="1">
    <citation type="submission" date="2020-08" db="EMBL/GenBank/DDBJ databases">
        <title>Multicomponent nature underlies the extraordinary mechanical properties of spider dragline silk.</title>
        <authorList>
            <person name="Kono N."/>
            <person name="Nakamura H."/>
            <person name="Mori M."/>
            <person name="Yoshida Y."/>
            <person name="Ohtoshi R."/>
            <person name="Malay A.D."/>
            <person name="Moran D.A.P."/>
            <person name="Tomita M."/>
            <person name="Numata K."/>
            <person name="Arakawa K."/>
        </authorList>
    </citation>
    <scope>NUCLEOTIDE SEQUENCE</scope>
</reference>
<comment type="caution">
    <text evidence="1">The sequence shown here is derived from an EMBL/GenBank/DDBJ whole genome shotgun (WGS) entry which is preliminary data.</text>
</comment>
<proteinExistence type="predicted"/>
<organism evidence="1 2">
    <name type="scientific">Trichonephila clavipes</name>
    <name type="common">Golden silk orbweaver</name>
    <name type="synonym">Nephila clavipes</name>
    <dbReference type="NCBI Taxonomy" id="2585209"/>
    <lineage>
        <taxon>Eukaryota</taxon>
        <taxon>Metazoa</taxon>
        <taxon>Ecdysozoa</taxon>
        <taxon>Arthropoda</taxon>
        <taxon>Chelicerata</taxon>
        <taxon>Arachnida</taxon>
        <taxon>Araneae</taxon>
        <taxon>Araneomorphae</taxon>
        <taxon>Entelegynae</taxon>
        <taxon>Araneoidea</taxon>
        <taxon>Nephilidae</taxon>
        <taxon>Trichonephila</taxon>
    </lineage>
</organism>
<dbReference type="AlphaFoldDB" id="A0A8X7B9D5"/>
<gene>
    <name evidence="1" type="ORF">TNCV_3536921</name>
</gene>
<name>A0A8X7B9D5_TRICX</name>